<dbReference type="CDD" id="cd00118">
    <property type="entry name" value="LysM"/>
    <property type="match status" value="1"/>
</dbReference>
<dbReference type="SMART" id="SM00257">
    <property type="entry name" value="LysM"/>
    <property type="match status" value="1"/>
</dbReference>
<dbReference type="EMBL" id="AP024169">
    <property type="protein sequence ID" value="BCN32066.1"/>
    <property type="molecule type" value="Genomic_DNA"/>
</dbReference>
<dbReference type="InterPro" id="IPR018392">
    <property type="entry name" value="LysM"/>
</dbReference>
<name>A0A7R7END6_9FIRM</name>
<keyword evidence="3" id="KW-1185">Reference proteome</keyword>
<sequence>MEIWLLQNYEYIRLPILPSSLEIGNTMQNSTVNISNFGEVNLLGNKGLRTITLSSFFPKKFYSFVQYSDYPTPDKCVNLIKSWMNNPIDVFITSIIKLSMTIESFSYSRQDATGDVTYTLELKEYKKPTVKTYKKIKVEKSNKKIQHPALKRKYKLKMPINYVVQKGDTILSIAQKLTGSASNYRAIANQNNIKNLINLTVGQKLVIKL</sequence>
<organism evidence="2 3">
    <name type="scientific">Anaeromicropila herbilytica</name>
    <dbReference type="NCBI Taxonomy" id="2785025"/>
    <lineage>
        <taxon>Bacteria</taxon>
        <taxon>Bacillati</taxon>
        <taxon>Bacillota</taxon>
        <taxon>Clostridia</taxon>
        <taxon>Lachnospirales</taxon>
        <taxon>Lachnospiraceae</taxon>
        <taxon>Anaeromicropila</taxon>
    </lineage>
</organism>
<accession>A0A7R7END6</accession>
<dbReference type="InterPro" id="IPR036779">
    <property type="entry name" value="LysM_dom_sf"/>
</dbReference>
<evidence type="ECO:0000313" key="3">
    <source>
        <dbReference type="Proteomes" id="UP000595897"/>
    </source>
</evidence>
<dbReference type="Gene3D" id="3.10.350.10">
    <property type="entry name" value="LysM domain"/>
    <property type="match status" value="1"/>
</dbReference>
<dbReference type="Pfam" id="PF01476">
    <property type="entry name" value="LysM"/>
    <property type="match status" value="1"/>
</dbReference>
<dbReference type="AlphaFoldDB" id="A0A7R7END6"/>
<protein>
    <submittedName>
        <fullName evidence="2">Phage-like element PBSX protein XkdP</fullName>
    </submittedName>
</protein>
<proteinExistence type="predicted"/>
<reference evidence="2 3" key="1">
    <citation type="submission" date="2020-11" db="EMBL/GenBank/DDBJ databases">
        <title>Draft genome sequencing of a Lachnospiraceae strain isolated from anoxic soil subjected to BSD treatment.</title>
        <authorList>
            <person name="Uek A."/>
            <person name="Tonouchi A."/>
        </authorList>
    </citation>
    <scope>NUCLEOTIDE SEQUENCE [LARGE SCALE GENOMIC DNA]</scope>
    <source>
        <strain evidence="2 3">TB5</strain>
    </source>
</reference>
<dbReference type="PROSITE" id="PS51782">
    <property type="entry name" value="LYSM"/>
    <property type="match status" value="1"/>
</dbReference>
<gene>
    <name evidence="2" type="primary">xkdP</name>
    <name evidence="2" type="ORF">bsdtb5_33610</name>
</gene>
<dbReference type="RefSeq" id="WP_271713147.1">
    <property type="nucleotide sequence ID" value="NZ_AP024169.1"/>
</dbReference>
<feature type="domain" description="LysM" evidence="1">
    <location>
        <begin position="160"/>
        <end position="207"/>
    </location>
</feature>
<dbReference type="Proteomes" id="UP000595897">
    <property type="component" value="Chromosome"/>
</dbReference>
<evidence type="ECO:0000313" key="2">
    <source>
        <dbReference type="EMBL" id="BCN32066.1"/>
    </source>
</evidence>
<dbReference type="KEGG" id="ahb:bsdtb5_33610"/>
<dbReference type="SUPFAM" id="SSF54106">
    <property type="entry name" value="LysM domain"/>
    <property type="match status" value="1"/>
</dbReference>
<evidence type="ECO:0000259" key="1">
    <source>
        <dbReference type="PROSITE" id="PS51782"/>
    </source>
</evidence>